<dbReference type="AlphaFoldDB" id="A0A8J2UAH0"/>
<comment type="caution">
    <text evidence="5">The sequence shown here is derived from an EMBL/GenBank/DDBJ whole genome shotgun (WGS) entry which is preliminary data.</text>
</comment>
<feature type="domain" description="Bacterial surface antigen (D15)" evidence="4">
    <location>
        <begin position="153"/>
        <end position="372"/>
    </location>
</feature>
<dbReference type="InterPro" id="IPR000184">
    <property type="entry name" value="Bac_surfAg_D15"/>
</dbReference>
<feature type="chain" id="PRO_5035166652" description="Bacterial surface antigen (D15) domain-containing protein" evidence="3">
    <location>
        <begin position="18"/>
        <end position="387"/>
    </location>
</feature>
<dbReference type="EMBL" id="BMJC01000001">
    <property type="protein sequence ID" value="GGA90448.1"/>
    <property type="molecule type" value="Genomic_DNA"/>
</dbReference>
<dbReference type="GO" id="GO:0019867">
    <property type="term" value="C:outer membrane"/>
    <property type="evidence" value="ECO:0007669"/>
    <property type="project" value="InterPro"/>
</dbReference>
<organism evidence="5 6">
    <name type="scientific">Puia dinghuensis</name>
    <dbReference type="NCBI Taxonomy" id="1792502"/>
    <lineage>
        <taxon>Bacteria</taxon>
        <taxon>Pseudomonadati</taxon>
        <taxon>Bacteroidota</taxon>
        <taxon>Chitinophagia</taxon>
        <taxon>Chitinophagales</taxon>
        <taxon>Chitinophagaceae</taxon>
        <taxon>Puia</taxon>
    </lineage>
</organism>
<reference evidence="5" key="1">
    <citation type="journal article" date="2014" name="Int. J. Syst. Evol. Microbiol.">
        <title>Complete genome sequence of Corynebacterium casei LMG S-19264T (=DSM 44701T), isolated from a smear-ripened cheese.</title>
        <authorList>
            <consortium name="US DOE Joint Genome Institute (JGI-PGF)"/>
            <person name="Walter F."/>
            <person name="Albersmeier A."/>
            <person name="Kalinowski J."/>
            <person name="Ruckert C."/>
        </authorList>
    </citation>
    <scope>NUCLEOTIDE SEQUENCE</scope>
    <source>
        <strain evidence="5">CGMCC 1.15448</strain>
    </source>
</reference>
<sequence length="387" mass="43761">MRACLFIFLLLSLSVLAFGQRNRIPSDTVPTAKDLAPFTIKLPQLPHKDTSVAAANKNLLAFPFAVRSLETDWGFGGVVARFFKAEKHDTTIRTSDVNLLGLYTLRSQLILVLSSTVFFPKEDHIARFQASYSYYPDDFWGLGNHTHATDQVGFAQKQYFVNPQFLKRVHGNMYLGVTYEFQHTGGVVYTPGNIIDQENITGRHGGNTSGIGPILSWDTRNNAYSPDRGFFAEIQYEYFDRFLASDFNFSVLSIDLRKFLHISPKEVLAFQGLGGLTFGNTPFRKLEELGGADMMRGYYGGRFTDKCLMAYQAEYRRFLFWRFGMVVFGAMGEVAPIVSKFELDGLHYTYGAGARFALSKEEKLNLRIDYGIAKHSNAFTVQLREAF</sequence>
<dbReference type="Gene3D" id="2.40.160.50">
    <property type="entry name" value="membrane protein fhac: a member of the omp85/tpsb transporter family"/>
    <property type="match status" value="1"/>
</dbReference>
<evidence type="ECO:0000256" key="2">
    <source>
        <dbReference type="ARBA" id="ARBA00023136"/>
    </source>
</evidence>
<evidence type="ECO:0000259" key="4">
    <source>
        <dbReference type="Pfam" id="PF01103"/>
    </source>
</evidence>
<evidence type="ECO:0000256" key="1">
    <source>
        <dbReference type="ARBA" id="ARBA00004370"/>
    </source>
</evidence>
<dbReference type="RefSeq" id="WP_188929543.1">
    <property type="nucleotide sequence ID" value="NZ_BMJC01000001.1"/>
</dbReference>
<comment type="subcellular location">
    <subcellularLocation>
        <location evidence="1">Membrane</location>
    </subcellularLocation>
</comment>
<reference evidence="5" key="2">
    <citation type="submission" date="2020-09" db="EMBL/GenBank/DDBJ databases">
        <authorList>
            <person name="Sun Q."/>
            <person name="Zhou Y."/>
        </authorList>
    </citation>
    <scope>NUCLEOTIDE SEQUENCE</scope>
    <source>
        <strain evidence="5">CGMCC 1.15448</strain>
    </source>
</reference>
<name>A0A8J2UAH0_9BACT</name>
<feature type="signal peptide" evidence="3">
    <location>
        <begin position="1"/>
        <end position="17"/>
    </location>
</feature>
<keyword evidence="6" id="KW-1185">Reference proteome</keyword>
<gene>
    <name evidence="5" type="ORF">GCM10011511_12100</name>
</gene>
<evidence type="ECO:0000313" key="6">
    <source>
        <dbReference type="Proteomes" id="UP000607559"/>
    </source>
</evidence>
<keyword evidence="2" id="KW-0472">Membrane</keyword>
<dbReference type="Pfam" id="PF01103">
    <property type="entry name" value="Omp85"/>
    <property type="match status" value="1"/>
</dbReference>
<protein>
    <recommendedName>
        <fullName evidence="4">Bacterial surface antigen (D15) domain-containing protein</fullName>
    </recommendedName>
</protein>
<evidence type="ECO:0000313" key="5">
    <source>
        <dbReference type="EMBL" id="GGA90448.1"/>
    </source>
</evidence>
<dbReference type="Proteomes" id="UP000607559">
    <property type="component" value="Unassembled WGS sequence"/>
</dbReference>
<proteinExistence type="predicted"/>
<accession>A0A8J2UAH0</accession>
<keyword evidence="3" id="KW-0732">Signal</keyword>
<evidence type="ECO:0000256" key="3">
    <source>
        <dbReference type="SAM" id="SignalP"/>
    </source>
</evidence>